<dbReference type="Proteomes" id="UP000006729">
    <property type="component" value="Chromosome 2"/>
</dbReference>
<sequence>MLAGVAIASSNASICWSNGLQHNQARTEEIFNTLFSCVKTIARLARSFMG</sequence>
<keyword evidence="2" id="KW-1185">Reference proteome</keyword>
<protein>
    <submittedName>
        <fullName evidence="1">Uncharacterized protein</fullName>
    </submittedName>
</protein>
<reference evidence="1 2" key="1">
    <citation type="journal article" date="2006" name="Science">
        <title>The genome of black cottonwood, Populus trichocarpa (Torr. &amp; Gray).</title>
        <authorList>
            <person name="Tuskan G.A."/>
            <person name="Difazio S."/>
            <person name="Jansson S."/>
            <person name="Bohlmann J."/>
            <person name="Grigoriev I."/>
            <person name="Hellsten U."/>
            <person name="Putnam N."/>
            <person name="Ralph S."/>
            <person name="Rombauts S."/>
            <person name="Salamov A."/>
            <person name="Schein J."/>
            <person name="Sterck L."/>
            <person name="Aerts A."/>
            <person name="Bhalerao R.R."/>
            <person name="Bhalerao R.P."/>
            <person name="Blaudez D."/>
            <person name="Boerjan W."/>
            <person name="Brun A."/>
            <person name="Brunner A."/>
            <person name="Busov V."/>
            <person name="Campbell M."/>
            <person name="Carlson J."/>
            <person name="Chalot M."/>
            <person name="Chapman J."/>
            <person name="Chen G.L."/>
            <person name="Cooper D."/>
            <person name="Coutinho P.M."/>
            <person name="Couturier J."/>
            <person name="Covert S."/>
            <person name="Cronk Q."/>
            <person name="Cunningham R."/>
            <person name="Davis J."/>
            <person name="Degroeve S."/>
            <person name="Dejardin A."/>
            <person name="Depamphilis C."/>
            <person name="Detter J."/>
            <person name="Dirks B."/>
            <person name="Dubchak I."/>
            <person name="Duplessis S."/>
            <person name="Ehlting J."/>
            <person name="Ellis B."/>
            <person name="Gendler K."/>
            <person name="Goodstein D."/>
            <person name="Gribskov M."/>
            <person name="Grimwood J."/>
            <person name="Groover A."/>
            <person name="Gunter L."/>
            <person name="Hamberger B."/>
            <person name="Heinze B."/>
            <person name="Helariutta Y."/>
            <person name="Henrissat B."/>
            <person name="Holligan D."/>
            <person name="Holt R."/>
            <person name="Huang W."/>
            <person name="Islam-Faridi N."/>
            <person name="Jones S."/>
            <person name="Jones-Rhoades M."/>
            <person name="Jorgensen R."/>
            <person name="Joshi C."/>
            <person name="Kangasjarvi J."/>
            <person name="Karlsson J."/>
            <person name="Kelleher C."/>
            <person name="Kirkpatrick R."/>
            <person name="Kirst M."/>
            <person name="Kohler A."/>
            <person name="Kalluri U."/>
            <person name="Larimer F."/>
            <person name="Leebens-Mack J."/>
            <person name="Leple J.C."/>
            <person name="Locascio P."/>
            <person name="Lou Y."/>
            <person name="Lucas S."/>
            <person name="Martin F."/>
            <person name="Montanini B."/>
            <person name="Napoli C."/>
            <person name="Nelson D.R."/>
            <person name="Nelson C."/>
            <person name="Nieminen K."/>
            <person name="Nilsson O."/>
            <person name="Pereda V."/>
            <person name="Peter G."/>
            <person name="Philippe R."/>
            <person name="Pilate G."/>
            <person name="Poliakov A."/>
            <person name="Razumovskaya J."/>
            <person name="Richardson P."/>
            <person name="Rinaldi C."/>
            <person name="Ritland K."/>
            <person name="Rouze P."/>
            <person name="Ryaboy D."/>
            <person name="Schmutz J."/>
            <person name="Schrader J."/>
            <person name="Segerman B."/>
            <person name="Shin H."/>
            <person name="Siddiqui A."/>
            <person name="Sterky F."/>
            <person name="Terry A."/>
            <person name="Tsai C.J."/>
            <person name="Uberbacher E."/>
            <person name="Unneberg P."/>
            <person name="Vahala J."/>
            <person name="Wall K."/>
            <person name="Wessler S."/>
            <person name="Yang G."/>
            <person name="Yin T."/>
            <person name="Douglas C."/>
            <person name="Marra M."/>
            <person name="Sandberg G."/>
            <person name="Van de Peer Y."/>
            <person name="Rokhsar D."/>
        </authorList>
    </citation>
    <scope>NUCLEOTIDE SEQUENCE [LARGE SCALE GENOMIC DNA]</scope>
    <source>
        <strain evidence="2">cv. Nisqually</strain>
    </source>
</reference>
<name>A0A3N7ERT9_POPTR</name>
<organism evidence="1 2">
    <name type="scientific">Populus trichocarpa</name>
    <name type="common">Western balsam poplar</name>
    <name type="synonym">Populus balsamifera subsp. trichocarpa</name>
    <dbReference type="NCBI Taxonomy" id="3694"/>
    <lineage>
        <taxon>Eukaryota</taxon>
        <taxon>Viridiplantae</taxon>
        <taxon>Streptophyta</taxon>
        <taxon>Embryophyta</taxon>
        <taxon>Tracheophyta</taxon>
        <taxon>Spermatophyta</taxon>
        <taxon>Magnoliopsida</taxon>
        <taxon>eudicotyledons</taxon>
        <taxon>Gunneridae</taxon>
        <taxon>Pentapetalae</taxon>
        <taxon>rosids</taxon>
        <taxon>fabids</taxon>
        <taxon>Malpighiales</taxon>
        <taxon>Salicaceae</taxon>
        <taxon>Saliceae</taxon>
        <taxon>Populus</taxon>
    </lineage>
</organism>
<evidence type="ECO:0000313" key="1">
    <source>
        <dbReference type="EMBL" id="RQO87275.1"/>
    </source>
</evidence>
<dbReference type="AlphaFoldDB" id="A0A3N7ERT9"/>
<dbReference type="InParanoid" id="A0A3N7ERT9"/>
<proteinExistence type="predicted"/>
<accession>A0A3N7ERT9</accession>
<evidence type="ECO:0000313" key="2">
    <source>
        <dbReference type="Proteomes" id="UP000006729"/>
    </source>
</evidence>
<dbReference type="EMBL" id="CM009291">
    <property type="protein sequence ID" value="RQO87275.1"/>
    <property type="molecule type" value="Genomic_DNA"/>
</dbReference>
<dbReference type="Gramene" id="Potri.002G214450.1.v4.1">
    <property type="protein sequence ID" value="Potri.002G214450.1.v4.1"/>
    <property type="gene ID" value="Potri.002G214450.v4.1"/>
</dbReference>
<gene>
    <name evidence="1" type="ORF">POPTR_002G214450</name>
</gene>